<dbReference type="CDD" id="cd13831">
    <property type="entry name" value="HU"/>
    <property type="match status" value="1"/>
</dbReference>
<proteinExistence type="inferred from homology"/>
<dbReference type="PANTHER" id="PTHR33175:SF3">
    <property type="entry name" value="DNA-BINDING PROTEIN HU-BETA"/>
    <property type="match status" value="1"/>
</dbReference>
<gene>
    <name evidence="5" type="ORF">OEZ85_001785</name>
</gene>
<evidence type="ECO:0000256" key="2">
    <source>
        <dbReference type="RuleBase" id="RU003939"/>
    </source>
</evidence>
<dbReference type="PRINTS" id="PR01727">
    <property type="entry name" value="DNABINDINGHU"/>
</dbReference>
<dbReference type="Pfam" id="PF00216">
    <property type="entry name" value="Bac_DNA_binding"/>
    <property type="match status" value="1"/>
</dbReference>
<feature type="region of interest" description="Disordered" evidence="4">
    <location>
        <begin position="98"/>
        <end position="117"/>
    </location>
</feature>
<dbReference type="Gene3D" id="4.10.520.10">
    <property type="entry name" value="IHF-like DNA-binding proteins"/>
    <property type="match status" value="1"/>
</dbReference>
<dbReference type="SMART" id="SM00411">
    <property type="entry name" value="BHL"/>
    <property type="match status" value="1"/>
</dbReference>
<keyword evidence="6" id="KW-1185">Reference proteome</keyword>
<sequence length="645" mass="70085">MALLLTRNLPALGRSAACSTIRRHVFLTPVRAASGDAKPDKPETVGKAMLAKHLAEDQSLSVKKATEVIDALLDDIMLSVAEGKTVTIPGFGSWKKRTRAARKGRNPQTGEPLDIPEGVAPAFSAGNVFKGVVKKGSWDAYEQWAEEEKAAAAAKRAAKKNFSPRSSGAGAELAGVSAMQQELESIQAKLEHHEARLEQVRAGIHDAKASNNREEWQQLQQENVELLGVIRELQAEKNRLSSQSAAAAAAGAAAAAAAPGALHGSHLVSSLVPTAAAGAAATAGLIDDIARLLRPIQQLVVAVYDNQHLPTQAGCPYVRAAHIMRRATPAIDWAAMDLGPSPGVLPNVVPMMAGVERAFDSYRMCAVPSRDALTEDVSFEIHILDPALMTQHVYQEFAGRFKQDHEQWTHPSSRKQQRLGLGDLQATELTFGQLHKQPLVFLGGQRPARRCFTYHAFWALRHAGIRGWDAGGLVIDENHLGWLSPAFESRLHATALWARMQSVQALGAGSDSQWAESRQWRTEGRAKLLHNHYKAGTPLPEWAKTLDDKDYPDYFELQTAVKKAVASGGASVVQTPSNPVVQETTERFDHQDTDCTLASDDTYEGAHEEPKQYRNRTDTSKGQARKASQAEDGLGRGMRSRQANV</sequence>
<feature type="region of interest" description="Disordered" evidence="4">
    <location>
        <begin position="595"/>
        <end position="645"/>
    </location>
</feature>
<comment type="similarity">
    <text evidence="2">Belongs to the bacterial histone-like protein family.</text>
</comment>
<dbReference type="InterPro" id="IPR010992">
    <property type="entry name" value="IHF-like_DNA-bd_dom_sf"/>
</dbReference>
<evidence type="ECO:0000256" key="3">
    <source>
        <dbReference type="SAM" id="Coils"/>
    </source>
</evidence>
<keyword evidence="1" id="KW-0238">DNA-binding</keyword>
<dbReference type="PANTHER" id="PTHR33175">
    <property type="entry name" value="DNA-BINDING PROTEIN HU"/>
    <property type="match status" value="1"/>
</dbReference>
<keyword evidence="3" id="KW-0175">Coiled coil</keyword>
<name>A0ABY8U125_TETOB</name>
<evidence type="ECO:0000256" key="1">
    <source>
        <dbReference type="ARBA" id="ARBA00023125"/>
    </source>
</evidence>
<evidence type="ECO:0000256" key="4">
    <source>
        <dbReference type="SAM" id="MobiDB-lite"/>
    </source>
</evidence>
<accession>A0ABY8U125</accession>
<dbReference type="EMBL" id="CP126213">
    <property type="protein sequence ID" value="WIA15090.1"/>
    <property type="molecule type" value="Genomic_DNA"/>
</dbReference>
<feature type="coiled-coil region" evidence="3">
    <location>
        <begin position="176"/>
        <end position="250"/>
    </location>
</feature>
<protein>
    <submittedName>
        <fullName evidence="5">Uncharacterized protein</fullName>
    </submittedName>
</protein>
<dbReference type="InterPro" id="IPR000119">
    <property type="entry name" value="Hist_DNA-bd"/>
</dbReference>
<evidence type="ECO:0000313" key="5">
    <source>
        <dbReference type="EMBL" id="WIA15090.1"/>
    </source>
</evidence>
<evidence type="ECO:0000313" key="6">
    <source>
        <dbReference type="Proteomes" id="UP001244341"/>
    </source>
</evidence>
<dbReference type="Proteomes" id="UP001244341">
    <property type="component" value="Chromosome 6b"/>
</dbReference>
<organism evidence="5 6">
    <name type="scientific">Tetradesmus obliquus</name>
    <name type="common">Green alga</name>
    <name type="synonym">Acutodesmus obliquus</name>
    <dbReference type="NCBI Taxonomy" id="3088"/>
    <lineage>
        <taxon>Eukaryota</taxon>
        <taxon>Viridiplantae</taxon>
        <taxon>Chlorophyta</taxon>
        <taxon>core chlorophytes</taxon>
        <taxon>Chlorophyceae</taxon>
        <taxon>CS clade</taxon>
        <taxon>Sphaeropleales</taxon>
        <taxon>Scenedesmaceae</taxon>
        <taxon>Tetradesmus</taxon>
    </lineage>
</organism>
<dbReference type="SUPFAM" id="SSF47729">
    <property type="entry name" value="IHF-like DNA-binding proteins"/>
    <property type="match status" value="1"/>
</dbReference>
<reference evidence="5 6" key="1">
    <citation type="submission" date="2023-05" db="EMBL/GenBank/DDBJ databases">
        <title>A 100% complete, gapless, phased diploid assembly of the Scenedesmus obliquus UTEX 3031 genome.</title>
        <authorList>
            <person name="Biondi T.C."/>
            <person name="Hanschen E.R."/>
            <person name="Kwon T."/>
            <person name="Eng W."/>
            <person name="Kruse C.P.S."/>
            <person name="Koehler S.I."/>
            <person name="Kunde Y."/>
            <person name="Gleasner C.D."/>
            <person name="You Mak K.T."/>
            <person name="Polle J."/>
            <person name="Hovde B.T."/>
            <person name="Starkenburg S.R."/>
        </authorList>
    </citation>
    <scope>NUCLEOTIDE SEQUENCE [LARGE SCALE GENOMIC DNA]</scope>
    <source>
        <strain evidence="5 6">DOE0152z</strain>
    </source>
</reference>
<feature type="compositionally biased region" description="Basic and acidic residues" evidence="4">
    <location>
        <begin position="604"/>
        <end position="619"/>
    </location>
</feature>